<keyword evidence="2" id="KW-1185">Reference proteome</keyword>
<reference evidence="2" key="1">
    <citation type="journal article" date="2013" name="Genetics">
        <title>The draft genome and transcriptome of Panagrellus redivivus are shaped by the harsh demands of a free-living lifestyle.</title>
        <authorList>
            <person name="Srinivasan J."/>
            <person name="Dillman A.R."/>
            <person name="Macchietto M.G."/>
            <person name="Heikkinen L."/>
            <person name="Lakso M."/>
            <person name="Fracchia K.M."/>
            <person name="Antoshechkin I."/>
            <person name="Mortazavi A."/>
            <person name="Wong G."/>
            <person name="Sternberg P.W."/>
        </authorList>
    </citation>
    <scope>NUCLEOTIDE SEQUENCE [LARGE SCALE GENOMIC DNA]</scope>
    <source>
        <strain evidence="2">MT8872</strain>
    </source>
</reference>
<dbReference type="AlphaFoldDB" id="A0A7E4W1M7"/>
<feature type="transmembrane region" description="Helical" evidence="1">
    <location>
        <begin position="20"/>
        <end position="43"/>
    </location>
</feature>
<keyword evidence="1" id="KW-0812">Transmembrane</keyword>
<reference evidence="3" key="2">
    <citation type="submission" date="2020-10" db="UniProtKB">
        <authorList>
            <consortium name="WormBaseParasite"/>
        </authorList>
    </citation>
    <scope>IDENTIFICATION</scope>
</reference>
<evidence type="ECO:0000313" key="3">
    <source>
        <dbReference type="WBParaSite" id="Pan_g5768.t1"/>
    </source>
</evidence>
<proteinExistence type="predicted"/>
<dbReference type="Proteomes" id="UP000492821">
    <property type="component" value="Unassembled WGS sequence"/>
</dbReference>
<protein>
    <submittedName>
        <fullName evidence="3">Uncharacterized protein</fullName>
    </submittedName>
</protein>
<keyword evidence="1" id="KW-1133">Transmembrane helix</keyword>
<name>A0A7E4W1M7_PANRE</name>
<sequence>MAPQLIAEVSSITSPRPTVPLATIVVVMPLEIIVAPTIVNRIFAVSTVLSMKTGKLPTRVVVANIAKSKGVPILT</sequence>
<keyword evidence="1" id="KW-0472">Membrane</keyword>
<organism evidence="2 3">
    <name type="scientific">Panagrellus redivivus</name>
    <name type="common">Microworm</name>
    <dbReference type="NCBI Taxonomy" id="6233"/>
    <lineage>
        <taxon>Eukaryota</taxon>
        <taxon>Metazoa</taxon>
        <taxon>Ecdysozoa</taxon>
        <taxon>Nematoda</taxon>
        <taxon>Chromadorea</taxon>
        <taxon>Rhabditida</taxon>
        <taxon>Tylenchina</taxon>
        <taxon>Panagrolaimomorpha</taxon>
        <taxon>Panagrolaimoidea</taxon>
        <taxon>Panagrolaimidae</taxon>
        <taxon>Panagrellus</taxon>
    </lineage>
</organism>
<evidence type="ECO:0000313" key="2">
    <source>
        <dbReference type="Proteomes" id="UP000492821"/>
    </source>
</evidence>
<dbReference type="WBParaSite" id="Pan_g5768.t1">
    <property type="protein sequence ID" value="Pan_g5768.t1"/>
    <property type="gene ID" value="Pan_g5768"/>
</dbReference>
<accession>A0A7E4W1M7</accession>
<evidence type="ECO:0000256" key="1">
    <source>
        <dbReference type="SAM" id="Phobius"/>
    </source>
</evidence>